<organism evidence="3">
    <name type="scientific">Puccinia triticina (isolate 1-1 / race 1 (BBBD))</name>
    <name type="common">Brown leaf rust fungus</name>
    <dbReference type="NCBI Taxonomy" id="630390"/>
    <lineage>
        <taxon>Eukaryota</taxon>
        <taxon>Fungi</taxon>
        <taxon>Dikarya</taxon>
        <taxon>Basidiomycota</taxon>
        <taxon>Pucciniomycotina</taxon>
        <taxon>Pucciniomycetes</taxon>
        <taxon>Pucciniales</taxon>
        <taxon>Pucciniaceae</taxon>
        <taxon>Puccinia</taxon>
    </lineage>
</organism>
<reference evidence="4" key="4">
    <citation type="submission" date="2025-05" db="UniProtKB">
        <authorList>
            <consortium name="EnsemblFungi"/>
        </authorList>
    </citation>
    <scope>IDENTIFICATION</scope>
    <source>
        <strain evidence="4">isolate 1-1 / race 1 (BBBD)</strain>
    </source>
</reference>
<dbReference type="GO" id="GO:0008270">
    <property type="term" value="F:zinc ion binding"/>
    <property type="evidence" value="ECO:0007669"/>
    <property type="project" value="InterPro"/>
</dbReference>
<accession>A0A180G5I1</accession>
<dbReference type="SUPFAM" id="SSF57756">
    <property type="entry name" value="Retrovirus zinc finger-like domains"/>
    <property type="match status" value="1"/>
</dbReference>
<feature type="region of interest" description="Disordered" evidence="2">
    <location>
        <begin position="115"/>
        <end position="153"/>
    </location>
</feature>
<feature type="compositionally biased region" description="Polar residues" evidence="2">
    <location>
        <begin position="131"/>
        <end position="147"/>
    </location>
</feature>
<dbReference type="AlphaFoldDB" id="A0A180G5I1"/>
<keyword evidence="1" id="KW-0507">mRNA processing</keyword>
<keyword evidence="5" id="KW-1185">Reference proteome</keyword>
<reference evidence="3" key="1">
    <citation type="submission" date="2009-11" db="EMBL/GenBank/DDBJ databases">
        <authorList>
            <consortium name="The Broad Institute Genome Sequencing Platform"/>
            <person name="Ward D."/>
            <person name="Feldgarden M."/>
            <person name="Earl A."/>
            <person name="Young S.K."/>
            <person name="Zeng Q."/>
            <person name="Koehrsen M."/>
            <person name="Alvarado L."/>
            <person name="Berlin A."/>
            <person name="Bochicchio J."/>
            <person name="Borenstein D."/>
            <person name="Chapman S.B."/>
            <person name="Chen Z."/>
            <person name="Engels R."/>
            <person name="Freedman E."/>
            <person name="Gellesch M."/>
            <person name="Goldberg J."/>
            <person name="Griggs A."/>
            <person name="Gujja S."/>
            <person name="Heilman E."/>
            <person name="Heiman D."/>
            <person name="Hepburn T."/>
            <person name="Howarth C."/>
            <person name="Jen D."/>
            <person name="Larson L."/>
            <person name="Lewis B."/>
            <person name="Mehta T."/>
            <person name="Park D."/>
            <person name="Pearson M."/>
            <person name="Roberts A."/>
            <person name="Saif S."/>
            <person name="Shea T."/>
            <person name="Shenoy N."/>
            <person name="Sisk P."/>
            <person name="Stolte C."/>
            <person name="Sykes S."/>
            <person name="Thomson T."/>
            <person name="Walk T."/>
            <person name="White J."/>
            <person name="Yandava C."/>
            <person name="Izard J."/>
            <person name="Baranova O.V."/>
            <person name="Blanton J.M."/>
            <person name="Tanner A.C."/>
            <person name="Dewhirst F.E."/>
            <person name="Haas B."/>
            <person name="Nusbaum C."/>
            <person name="Birren B."/>
        </authorList>
    </citation>
    <scope>NUCLEOTIDE SEQUENCE [LARGE SCALE GENOMIC DNA]</scope>
    <source>
        <strain evidence="3">1-1 BBBD Race 1</strain>
    </source>
</reference>
<protein>
    <recommendedName>
        <fullName evidence="6">CCHC-type domain-containing protein</fullName>
    </recommendedName>
</protein>
<dbReference type="Proteomes" id="UP000005240">
    <property type="component" value="Unassembled WGS sequence"/>
</dbReference>
<feature type="compositionally biased region" description="Basic and acidic residues" evidence="2">
    <location>
        <begin position="296"/>
        <end position="309"/>
    </location>
</feature>
<reference evidence="3" key="2">
    <citation type="submission" date="2016-05" db="EMBL/GenBank/DDBJ databases">
        <title>Comparative analysis highlights variable genome content of wheat rusts and divergence of the mating loci.</title>
        <authorList>
            <person name="Cuomo C.A."/>
            <person name="Bakkeren G."/>
            <person name="Szabo L."/>
            <person name="Khalil H."/>
            <person name="Joly D."/>
            <person name="Goldberg J."/>
            <person name="Young S."/>
            <person name="Zeng Q."/>
            <person name="Fellers J."/>
        </authorList>
    </citation>
    <scope>NUCLEOTIDE SEQUENCE [LARGE SCALE GENOMIC DNA]</scope>
    <source>
        <strain evidence="3">1-1 BBBD Race 1</strain>
    </source>
</reference>
<feature type="region of interest" description="Disordered" evidence="2">
    <location>
        <begin position="226"/>
        <end position="309"/>
    </location>
</feature>
<evidence type="ECO:0008006" key="6">
    <source>
        <dbReference type="Google" id="ProtNLM"/>
    </source>
</evidence>
<evidence type="ECO:0000313" key="5">
    <source>
        <dbReference type="Proteomes" id="UP000005240"/>
    </source>
</evidence>
<proteinExistence type="predicted"/>
<name>A0A180G5I1_PUCT1</name>
<evidence type="ECO:0000256" key="1">
    <source>
        <dbReference type="ARBA" id="ARBA00022664"/>
    </source>
</evidence>
<feature type="region of interest" description="Disordered" evidence="2">
    <location>
        <begin position="63"/>
        <end position="99"/>
    </location>
</feature>
<evidence type="ECO:0000313" key="3">
    <source>
        <dbReference type="EMBL" id="OAV87860.1"/>
    </source>
</evidence>
<feature type="compositionally biased region" description="Basic and acidic residues" evidence="2">
    <location>
        <begin position="63"/>
        <end position="92"/>
    </location>
</feature>
<dbReference type="VEuPathDB" id="FungiDB:PTTG_10296"/>
<evidence type="ECO:0000313" key="4">
    <source>
        <dbReference type="EnsemblFungi" id="PTTG_10296-t43_1-p1"/>
    </source>
</evidence>
<dbReference type="EMBL" id="ADAS02000264">
    <property type="protein sequence ID" value="OAV87860.1"/>
    <property type="molecule type" value="Genomic_DNA"/>
</dbReference>
<dbReference type="EnsemblFungi" id="PTTG_10296-t43_1">
    <property type="protein sequence ID" value="PTTG_10296-t43_1-p1"/>
    <property type="gene ID" value="PTTG_10296"/>
</dbReference>
<sequence>MIIRARSWIPLRNLSNSRITPKRRQLDGPLSLARSLPHLLLKATHLLLPENLVKSPIPCFVEDHTPPVPDRDIEDKDFKPHPPEKLIKEPSRTKASLPSKGFSLSFPRGLIQAEKPTRTASDSEQEHQSAIPKSSEQSTEVFQSPSPSDFDPKVVEKMEAPSGCASASEYALDSTVQRPPRCYYCHHEGHQFSRCPNLQKDKKKALVEKKGNRFFLPSGVLIPFDPSRPIRRACQDSGTSPNQRKRKANRPNPTGDQGEPARPSGACNMHAALRRMKQAKANSSAPKPLATSAADEAPKRPKQDKQPTR</sequence>
<evidence type="ECO:0000256" key="2">
    <source>
        <dbReference type="SAM" id="MobiDB-lite"/>
    </source>
</evidence>
<dbReference type="GO" id="GO:0003676">
    <property type="term" value="F:nucleic acid binding"/>
    <property type="evidence" value="ECO:0007669"/>
    <property type="project" value="InterPro"/>
</dbReference>
<gene>
    <name evidence="3" type="ORF">PTTG_10296</name>
</gene>
<dbReference type="InterPro" id="IPR036875">
    <property type="entry name" value="Znf_CCHC_sf"/>
</dbReference>
<reference evidence="4 5" key="3">
    <citation type="journal article" date="2017" name="G3 (Bethesda)">
        <title>Comparative analysis highlights variable genome content of wheat rusts and divergence of the mating loci.</title>
        <authorList>
            <person name="Cuomo C.A."/>
            <person name="Bakkeren G."/>
            <person name="Khalil H.B."/>
            <person name="Panwar V."/>
            <person name="Joly D."/>
            <person name="Linning R."/>
            <person name="Sakthikumar S."/>
            <person name="Song X."/>
            <person name="Adiconis X."/>
            <person name="Fan L."/>
            <person name="Goldberg J.M."/>
            <person name="Levin J.Z."/>
            <person name="Young S."/>
            <person name="Zeng Q."/>
            <person name="Anikster Y."/>
            <person name="Bruce M."/>
            <person name="Wang M."/>
            <person name="Yin C."/>
            <person name="McCallum B."/>
            <person name="Szabo L.J."/>
            <person name="Hulbert S."/>
            <person name="Chen X."/>
            <person name="Fellers J.P."/>
        </authorList>
    </citation>
    <scope>NUCLEOTIDE SEQUENCE</scope>
    <source>
        <strain evidence="5">Isolate 1-1 / race 1 (BBBD)</strain>
        <strain evidence="4">isolate 1-1 / race 1 (BBBD)</strain>
    </source>
</reference>
<dbReference type="GO" id="GO:0006397">
    <property type="term" value="P:mRNA processing"/>
    <property type="evidence" value="ECO:0007669"/>
    <property type="project" value="UniProtKB-KW"/>
</dbReference>